<dbReference type="PANTHER" id="PTHR13634">
    <property type="entry name" value="RIBOSOME BIOGENESIS PROTEIN BRIX"/>
    <property type="match status" value="1"/>
</dbReference>
<evidence type="ECO:0000256" key="3">
    <source>
        <dbReference type="ARBA" id="ARBA00006369"/>
    </source>
</evidence>
<feature type="domain" description="Brix" evidence="8">
    <location>
        <begin position="45"/>
        <end position="234"/>
    </location>
</feature>
<evidence type="ECO:0000256" key="4">
    <source>
        <dbReference type="ARBA" id="ARBA00020522"/>
    </source>
</evidence>
<protein>
    <recommendedName>
        <fullName evidence="4">Ribosome biogenesis protein BRX1 homolog</fullName>
    </recommendedName>
</protein>
<accession>A0A0K8R6A2</accession>
<feature type="region of interest" description="Disordered" evidence="7">
    <location>
        <begin position="1"/>
        <end position="38"/>
    </location>
</feature>
<reference evidence="9" key="1">
    <citation type="submission" date="2012-12" db="EMBL/GenBank/DDBJ databases">
        <title>Identification and characterization of a phenylalanine ammonia-lyase gene family in Isatis indigotica Fort.</title>
        <authorList>
            <person name="Liu Q."/>
            <person name="Chen J."/>
            <person name="Zhou X."/>
            <person name="Di P."/>
            <person name="Xiao Y."/>
            <person name="Xuan H."/>
            <person name="Zhang L."/>
            <person name="Chen W."/>
        </authorList>
    </citation>
    <scope>NUCLEOTIDE SEQUENCE</scope>
    <source>
        <tissue evidence="9">Salivary gland</tissue>
    </source>
</reference>
<name>A0A0K8R6A2_IXORI</name>
<comment type="function">
    <text evidence="1">Required for biogenesis of the 60S ribosomal subunit.</text>
</comment>
<dbReference type="PANTHER" id="PTHR13634:SF0">
    <property type="entry name" value="RIBOSOME BIOGENESIS PROTEIN BRX1 HOMOLOG"/>
    <property type="match status" value="1"/>
</dbReference>
<proteinExistence type="evidence at transcript level"/>
<comment type="subcellular location">
    <subcellularLocation>
        <location evidence="2">Nucleus</location>
        <location evidence="2">Nucleolus</location>
    </subcellularLocation>
</comment>
<dbReference type="SMART" id="SM00879">
    <property type="entry name" value="Brix"/>
    <property type="match status" value="1"/>
</dbReference>
<dbReference type="InterPro" id="IPR026532">
    <property type="entry name" value="BRX1"/>
</dbReference>
<keyword evidence="6" id="KW-0539">Nucleus</keyword>
<keyword evidence="5" id="KW-0690">Ribosome biogenesis</keyword>
<evidence type="ECO:0000313" key="9">
    <source>
        <dbReference type="EMBL" id="JAA66675.1"/>
    </source>
</evidence>
<dbReference type="GO" id="GO:0000027">
    <property type="term" value="P:ribosomal large subunit assembly"/>
    <property type="evidence" value="ECO:0007669"/>
    <property type="project" value="TreeGrafter"/>
</dbReference>
<dbReference type="GO" id="GO:0006364">
    <property type="term" value="P:rRNA processing"/>
    <property type="evidence" value="ECO:0007669"/>
    <property type="project" value="InterPro"/>
</dbReference>
<dbReference type="EMBL" id="GADI01007133">
    <property type="protein sequence ID" value="JAA66675.1"/>
    <property type="molecule type" value="mRNA"/>
</dbReference>
<dbReference type="AlphaFoldDB" id="A0A0K8R6A2"/>
<dbReference type="PROSITE" id="PS50833">
    <property type="entry name" value="BRIX"/>
    <property type="match status" value="1"/>
</dbReference>
<dbReference type="Pfam" id="PF04427">
    <property type="entry name" value="Brix"/>
    <property type="match status" value="1"/>
</dbReference>
<organism evidence="9">
    <name type="scientific">Ixodes ricinus</name>
    <name type="common">Common tick</name>
    <name type="synonym">Acarus ricinus</name>
    <dbReference type="NCBI Taxonomy" id="34613"/>
    <lineage>
        <taxon>Eukaryota</taxon>
        <taxon>Metazoa</taxon>
        <taxon>Ecdysozoa</taxon>
        <taxon>Arthropoda</taxon>
        <taxon>Chelicerata</taxon>
        <taxon>Arachnida</taxon>
        <taxon>Acari</taxon>
        <taxon>Parasitiformes</taxon>
        <taxon>Ixodida</taxon>
        <taxon>Ixodoidea</taxon>
        <taxon>Ixodidae</taxon>
        <taxon>Ixodinae</taxon>
        <taxon>Ixodes</taxon>
    </lineage>
</organism>
<evidence type="ECO:0000259" key="8">
    <source>
        <dbReference type="PROSITE" id="PS50833"/>
    </source>
</evidence>
<sequence>MAKRKRRSRAAEEDVEPAEKEEVLPPISRKSDEPPQKKTKWINKQRVMIFASRGITFRDRHLMLNLRTMLPHSKPESKMEKKDPLVVINEICEMKNCNKCIYFENKKRKDLYLWMSNVPNGPSVKFLVENVHTMEELKMTGNCLKGSRPLLSFDKAFNENPYTKLLKELLCQVFGTPRHHPKSQPFVDHVFTFSLLDHRIWFRNYQIVEEEGSLVEIGPRFVLNPIKVFEGSFGGPVIYSNPHYVTPSAYRRTLKQAAASKYKGRKEAKANLKHRIAEGPAPSNPIDEIFETIPPEKAKGKDKLLFQRKKQ</sequence>
<feature type="compositionally biased region" description="Basic and acidic residues" evidence="7">
    <location>
        <begin position="9"/>
        <end position="36"/>
    </location>
</feature>
<evidence type="ECO:0000256" key="2">
    <source>
        <dbReference type="ARBA" id="ARBA00004604"/>
    </source>
</evidence>
<dbReference type="SUPFAM" id="SSF52954">
    <property type="entry name" value="Class II aaRS ABD-related"/>
    <property type="match status" value="1"/>
</dbReference>
<evidence type="ECO:0000256" key="1">
    <source>
        <dbReference type="ARBA" id="ARBA00003439"/>
    </source>
</evidence>
<dbReference type="GO" id="GO:0005730">
    <property type="term" value="C:nucleolus"/>
    <property type="evidence" value="ECO:0007669"/>
    <property type="project" value="UniProtKB-SubCell"/>
</dbReference>
<comment type="similarity">
    <text evidence="3">Belongs to the BRX1 family.</text>
</comment>
<dbReference type="InterPro" id="IPR007109">
    <property type="entry name" value="Brix"/>
</dbReference>
<dbReference type="GO" id="GO:0019843">
    <property type="term" value="F:rRNA binding"/>
    <property type="evidence" value="ECO:0007669"/>
    <property type="project" value="InterPro"/>
</dbReference>
<feature type="region of interest" description="Disordered" evidence="7">
    <location>
        <begin position="269"/>
        <end position="288"/>
    </location>
</feature>
<evidence type="ECO:0000256" key="5">
    <source>
        <dbReference type="ARBA" id="ARBA00022517"/>
    </source>
</evidence>
<evidence type="ECO:0000256" key="7">
    <source>
        <dbReference type="SAM" id="MobiDB-lite"/>
    </source>
</evidence>
<evidence type="ECO:0000256" key="6">
    <source>
        <dbReference type="ARBA" id="ARBA00023242"/>
    </source>
</evidence>